<accession>A0A4R1KCN9</accession>
<reference evidence="1 2" key="1">
    <citation type="submission" date="2019-03" db="EMBL/GenBank/DDBJ databases">
        <title>Genomic Encyclopedia of Type Strains, Phase IV (KMG-IV): sequencing the most valuable type-strain genomes for metagenomic binning, comparative biology and taxonomic classification.</title>
        <authorList>
            <person name="Goeker M."/>
        </authorList>
    </citation>
    <scope>NUCLEOTIDE SEQUENCE [LARGE SCALE GENOMIC DNA]</scope>
    <source>
        <strain evidence="1 2">DSM 24984</strain>
    </source>
</reference>
<sequence length="94" mass="10511">MMQSELTNRADISALLKKDGYKLIKGVVEDLDIGHVTASMSIRSGNRLVSLLLPVKDVKLSGAETGRPIYCLMNGKDVLVFRDINYMMRKILNK</sequence>
<dbReference type="RefSeq" id="WP_132872194.1">
    <property type="nucleotide sequence ID" value="NZ_JAJUHT010000010.1"/>
</dbReference>
<gene>
    <name evidence="1" type="ORF">C8D98_0785</name>
</gene>
<dbReference type="AlphaFoldDB" id="A0A4R1KCN9"/>
<dbReference type="OrthoDB" id="9810499at2"/>
<evidence type="ECO:0000313" key="1">
    <source>
        <dbReference type="EMBL" id="TCK62264.1"/>
    </source>
</evidence>
<comment type="caution">
    <text evidence="1">The sequence shown here is derived from an EMBL/GenBank/DDBJ whole genome shotgun (WGS) entry which is preliminary data.</text>
</comment>
<organism evidence="1 2">
    <name type="scientific">Seleniivibrio woodruffii</name>
    <dbReference type="NCBI Taxonomy" id="1078050"/>
    <lineage>
        <taxon>Bacteria</taxon>
        <taxon>Pseudomonadati</taxon>
        <taxon>Deferribacterota</taxon>
        <taxon>Deferribacteres</taxon>
        <taxon>Deferribacterales</taxon>
        <taxon>Geovibrionaceae</taxon>
        <taxon>Seleniivibrio</taxon>
    </lineage>
</organism>
<name>A0A4R1KCN9_9BACT</name>
<dbReference type="EMBL" id="SMGG01000003">
    <property type="protein sequence ID" value="TCK62264.1"/>
    <property type="molecule type" value="Genomic_DNA"/>
</dbReference>
<protein>
    <submittedName>
        <fullName evidence="1">Uncharacterized protein</fullName>
    </submittedName>
</protein>
<evidence type="ECO:0000313" key="2">
    <source>
        <dbReference type="Proteomes" id="UP000294614"/>
    </source>
</evidence>
<dbReference type="Proteomes" id="UP000294614">
    <property type="component" value="Unassembled WGS sequence"/>
</dbReference>
<proteinExistence type="predicted"/>
<keyword evidence="2" id="KW-1185">Reference proteome</keyword>